<organism evidence="1 2">
    <name type="scientific">Acinetobacter lwoffii</name>
    <dbReference type="NCBI Taxonomy" id="28090"/>
    <lineage>
        <taxon>Bacteria</taxon>
        <taxon>Pseudomonadati</taxon>
        <taxon>Pseudomonadota</taxon>
        <taxon>Gammaproteobacteria</taxon>
        <taxon>Moraxellales</taxon>
        <taxon>Moraxellaceae</taxon>
        <taxon>Acinetobacter</taxon>
    </lineage>
</organism>
<proteinExistence type="predicted"/>
<comment type="caution">
    <text evidence="1">The sequence shown here is derived from an EMBL/GenBank/DDBJ whole genome shotgun (WGS) entry which is preliminary data.</text>
</comment>
<reference evidence="1" key="1">
    <citation type="journal article" date="2021" name="PeerJ">
        <title>Extensive microbial diversity within the chicken gut microbiome revealed by metagenomics and culture.</title>
        <authorList>
            <person name="Gilroy R."/>
            <person name="Ravi A."/>
            <person name="Getino M."/>
            <person name="Pursley I."/>
            <person name="Horton D.L."/>
            <person name="Alikhan N.F."/>
            <person name="Baker D."/>
            <person name="Gharbi K."/>
            <person name="Hall N."/>
            <person name="Watson M."/>
            <person name="Adriaenssens E.M."/>
            <person name="Foster-Nyarko E."/>
            <person name="Jarju S."/>
            <person name="Secka A."/>
            <person name="Antonio M."/>
            <person name="Oren A."/>
            <person name="Chaudhuri R.R."/>
            <person name="La Ragione R."/>
            <person name="Hildebrand F."/>
            <person name="Pallen M.J."/>
        </authorList>
    </citation>
    <scope>NUCLEOTIDE SEQUENCE</scope>
    <source>
        <strain evidence="1">CHK135-1449</strain>
    </source>
</reference>
<evidence type="ECO:0000313" key="2">
    <source>
        <dbReference type="Proteomes" id="UP000787156"/>
    </source>
</evidence>
<accession>A0A9D2ZZI0</accession>
<dbReference type="AlphaFoldDB" id="A0A9D2ZZI0"/>
<evidence type="ECO:0000313" key="1">
    <source>
        <dbReference type="EMBL" id="HJF28338.1"/>
    </source>
</evidence>
<gene>
    <name evidence="1" type="ORF">K8V79_08875</name>
</gene>
<dbReference type="Proteomes" id="UP000787156">
    <property type="component" value="Unassembled WGS sequence"/>
</dbReference>
<name>A0A9D2ZZI0_ACILW</name>
<protein>
    <submittedName>
        <fullName evidence="1">DUF2505 domain-containing protein</fullName>
    </submittedName>
</protein>
<reference evidence="1" key="2">
    <citation type="submission" date="2021-09" db="EMBL/GenBank/DDBJ databases">
        <authorList>
            <person name="Gilroy R."/>
        </authorList>
    </citation>
    <scope>NUCLEOTIDE SEQUENCE</scope>
    <source>
        <strain evidence="1">CHK135-1449</strain>
    </source>
</reference>
<dbReference type="Pfam" id="PF10698">
    <property type="entry name" value="DUF2505"/>
    <property type="match status" value="1"/>
</dbReference>
<sequence length="165" mass="18801">MAHQFTVTAIIQGISIDDFKRLAADIRMHEAVCHRIPAQNMEILVSEKQGQIYTLKRAYNLDVKIPDMAKKLLKDAFRLQRTDVSNLEEMTSIVELGANLPIEAKCQRVVTGDEAQIQFQLDWSVKVKVPLLGNMLEKHAEGEIRKFSEIEINIVEDELRKNLSA</sequence>
<dbReference type="EMBL" id="DYWX01000095">
    <property type="protein sequence ID" value="HJF28338.1"/>
    <property type="molecule type" value="Genomic_DNA"/>
</dbReference>
<dbReference type="InterPro" id="IPR019639">
    <property type="entry name" value="DUF2505"/>
</dbReference>